<reference evidence="1 2" key="1">
    <citation type="journal article" date="2016" name="Nat. Commun.">
        <title>Ectomycorrhizal ecology is imprinted in the genome of the dominant symbiotic fungus Cenococcum geophilum.</title>
        <authorList>
            <consortium name="DOE Joint Genome Institute"/>
            <person name="Peter M."/>
            <person name="Kohler A."/>
            <person name="Ohm R.A."/>
            <person name="Kuo A."/>
            <person name="Krutzmann J."/>
            <person name="Morin E."/>
            <person name="Arend M."/>
            <person name="Barry K.W."/>
            <person name="Binder M."/>
            <person name="Choi C."/>
            <person name="Clum A."/>
            <person name="Copeland A."/>
            <person name="Grisel N."/>
            <person name="Haridas S."/>
            <person name="Kipfer T."/>
            <person name="LaButti K."/>
            <person name="Lindquist E."/>
            <person name="Lipzen A."/>
            <person name="Maire R."/>
            <person name="Meier B."/>
            <person name="Mihaltcheva S."/>
            <person name="Molinier V."/>
            <person name="Murat C."/>
            <person name="Poggeler S."/>
            <person name="Quandt C.A."/>
            <person name="Sperisen C."/>
            <person name="Tritt A."/>
            <person name="Tisserant E."/>
            <person name="Crous P.W."/>
            <person name="Henrissat B."/>
            <person name="Nehls U."/>
            <person name="Egli S."/>
            <person name="Spatafora J.W."/>
            <person name="Grigoriev I.V."/>
            <person name="Martin F.M."/>
        </authorList>
    </citation>
    <scope>NUCLEOTIDE SEQUENCE [LARGE SCALE GENOMIC DNA]</scope>
    <source>
        <strain evidence="1 2">CBS 207.34</strain>
    </source>
</reference>
<dbReference type="EMBL" id="KV750492">
    <property type="protein sequence ID" value="OCL04486.1"/>
    <property type="molecule type" value="Genomic_DNA"/>
</dbReference>
<proteinExistence type="predicted"/>
<accession>A0A8E2ETA3</accession>
<evidence type="ECO:0000313" key="1">
    <source>
        <dbReference type="EMBL" id="OCL04486.1"/>
    </source>
</evidence>
<keyword evidence="2" id="KW-1185">Reference proteome</keyword>
<name>A0A8E2ETA3_9PEZI</name>
<dbReference type="AlphaFoldDB" id="A0A8E2ETA3"/>
<evidence type="ECO:0000313" key="2">
    <source>
        <dbReference type="Proteomes" id="UP000250140"/>
    </source>
</evidence>
<dbReference type="Proteomes" id="UP000250140">
    <property type="component" value="Unassembled WGS sequence"/>
</dbReference>
<organism evidence="1 2">
    <name type="scientific">Glonium stellatum</name>
    <dbReference type="NCBI Taxonomy" id="574774"/>
    <lineage>
        <taxon>Eukaryota</taxon>
        <taxon>Fungi</taxon>
        <taxon>Dikarya</taxon>
        <taxon>Ascomycota</taxon>
        <taxon>Pezizomycotina</taxon>
        <taxon>Dothideomycetes</taxon>
        <taxon>Pleosporomycetidae</taxon>
        <taxon>Gloniales</taxon>
        <taxon>Gloniaceae</taxon>
        <taxon>Glonium</taxon>
    </lineage>
</organism>
<sequence>MTDEHVDRFLSLFCKRHTVIRGKRLWRGIAPFKRSVPVKSFARNFKIPKSGVVRRKMLQPDRELIFALASLKHLGRPKSSNAIKIQMLLFIAQTLNKVGGYIKANREPQRSNAINVFKSLVLLLEELDVCGCLDITPEDIGEQGCWIPMERTMPTRLHDEDDGE</sequence>
<protein>
    <submittedName>
        <fullName evidence="1">Uncharacterized protein</fullName>
    </submittedName>
</protein>
<gene>
    <name evidence="1" type="ORF">AOQ84DRAFT_416140</name>
</gene>